<reference evidence="1 2" key="1">
    <citation type="submission" date="2013-09" db="EMBL/GenBank/DDBJ databases">
        <title>Corchorus capsularis genome sequencing.</title>
        <authorList>
            <person name="Alam M."/>
            <person name="Haque M.S."/>
            <person name="Islam M.S."/>
            <person name="Emdad E.M."/>
            <person name="Islam M.M."/>
            <person name="Ahmed B."/>
            <person name="Halim A."/>
            <person name="Hossen Q.M.M."/>
            <person name="Hossain M.Z."/>
            <person name="Ahmed R."/>
            <person name="Khan M.M."/>
            <person name="Islam R."/>
            <person name="Rashid M.M."/>
            <person name="Khan S.A."/>
            <person name="Rahman M.S."/>
            <person name="Alam M."/>
        </authorList>
    </citation>
    <scope>NUCLEOTIDE SEQUENCE [LARGE SCALE GENOMIC DNA]</scope>
    <source>
        <strain evidence="2">cv. CVL-1</strain>
        <tissue evidence="1">Whole seedling</tissue>
    </source>
</reference>
<evidence type="ECO:0000313" key="1">
    <source>
        <dbReference type="EMBL" id="OMO59555.1"/>
    </source>
</evidence>
<accession>A0A1R3GN64</accession>
<dbReference type="AlphaFoldDB" id="A0A1R3GN64"/>
<dbReference type="Proteomes" id="UP000188268">
    <property type="component" value="Unassembled WGS sequence"/>
</dbReference>
<sequence length="23" mass="2509">MEKKKGGEGVAEYCGVFYKASVK</sequence>
<protein>
    <submittedName>
        <fullName evidence="1">Uncharacterized protein</fullName>
    </submittedName>
</protein>
<name>A0A1R3GN64_COCAP</name>
<dbReference type="EMBL" id="AWWV01013903">
    <property type="protein sequence ID" value="OMO59555.1"/>
    <property type="molecule type" value="Genomic_DNA"/>
</dbReference>
<proteinExistence type="predicted"/>
<keyword evidence="2" id="KW-1185">Reference proteome</keyword>
<evidence type="ECO:0000313" key="2">
    <source>
        <dbReference type="Proteomes" id="UP000188268"/>
    </source>
</evidence>
<organism evidence="1 2">
    <name type="scientific">Corchorus capsularis</name>
    <name type="common">Jute</name>
    <dbReference type="NCBI Taxonomy" id="210143"/>
    <lineage>
        <taxon>Eukaryota</taxon>
        <taxon>Viridiplantae</taxon>
        <taxon>Streptophyta</taxon>
        <taxon>Embryophyta</taxon>
        <taxon>Tracheophyta</taxon>
        <taxon>Spermatophyta</taxon>
        <taxon>Magnoliopsida</taxon>
        <taxon>eudicotyledons</taxon>
        <taxon>Gunneridae</taxon>
        <taxon>Pentapetalae</taxon>
        <taxon>rosids</taxon>
        <taxon>malvids</taxon>
        <taxon>Malvales</taxon>
        <taxon>Malvaceae</taxon>
        <taxon>Grewioideae</taxon>
        <taxon>Apeibeae</taxon>
        <taxon>Corchorus</taxon>
    </lineage>
</organism>
<gene>
    <name evidence="1" type="ORF">CCACVL1_24763</name>
</gene>
<dbReference type="Gramene" id="OMO59555">
    <property type="protein sequence ID" value="OMO59555"/>
    <property type="gene ID" value="CCACVL1_24763"/>
</dbReference>
<comment type="caution">
    <text evidence="1">The sequence shown here is derived from an EMBL/GenBank/DDBJ whole genome shotgun (WGS) entry which is preliminary data.</text>
</comment>